<dbReference type="EMBL" id="JACHFV010000008">
    <property type="protein sequence ID" value="MBB5295839.1"/>
    <property type="molecule type" value="Genomic_DNA"/>
</dbReference>
<evidence type="ECO:0000313" key="1">
    <source>
        <dbReference type="EMBL" id="MBB5295839.1"/>
    </source>
</evidence>
<reference evidence="1 2" key="1">
    <citation type="submission" date="2020-08" db="EMBL/GenBank/DDBJ databases">
        <title>Genomic Encyclopedia of Type Strains, Phase IV (KMG-IV): sequencing the most valuable type-strain genomes for metagenomic binning, comparative biology and taxonomic classification.</title>
        <authorList>
            <person name="Goeker M."/>
        </authorList>
    </citation>
    <scope>NUCLEOTIDE SEQUENCE [LARGE SCALE GENOMIC DNA]</scope>
    <source>
        <strain evidence="1 2">DSM 105434</strain>
    </source>
</reference>
<proteinExistence type="predicted"/>
<accession>A0ABR6MVW3</accession>
<gene>
    <name evidence="1" type="ORF">HNQ10_002678</name>
</gene>
<dbReference type="Proteomes" id="UP000536909">
    <property type="component" value="Unassembled WGS sequence"/>
</dbReference>
<dbReference type="RefSeq" id="WP_146719799.1">
    <property type="nucleotide sequence ID" value="NZ_BSUI01000005.1"/>
</dbReference>
<comment type="caution">
    <text evidence="1">The sequence shown here is derived from an EMBL/GenBank/DDBJ whole genome shotgun (WGS) entry which is preliminary data.</text>
</comment>
<sequence>MKRLALLGVLLVGCVPRGTAPSVTFTPLGEADYRALIAPFGSALGEAGITVTRASVYGYSGSQAEAFDVATRDFYRRYPGFCPVQGGVPARE</sequence>
<evidence type="ECO:0000313" key="2">
    <source>
        <dbReference type="Proteomes" id="UP000536909"/>
    </source>
</evidence>
<organism evidence="1 2">
    <name type="scientific">Deinococcus metallilatus</name>
    <dbReference type="NCBI Taxonomy" id="1211322"/>
    <lineage>
        <taxon>Bacteria</taxon>
        <taxon>Thermotogati</taxon>
        <taxon>Deinococcota</taxon>
        <taxon>Deinococci</taxon>
        <taxon>Deinococcales</taxon>
        <taxon>Deinococcaceae</taxon>
        <taxon>Deinococcus</taxon>
    </lineage>
</organism>
<protein>
    <submittedName>
        <fullName evidence="1">Uncharacterized protein</fullName>
    </submittedName>
</protein>
<name>A0ABR6MVW3_9DEIO</name>
<keyword evidence="2" id="KW-1185">Reference proteome</keyword>